<dbReference type="AlphaFoldDB" id="A0A150XBB2"/>
<sequence length="207" mass="23574">MLPFKTPFVAKYIYPRLLWKVKTTEKVIYLTFDDGPIPNLTEWVLDVLQEYGAKATFFCVGENVLRNRSIYNRVLAEGHKVGNHTQHHINGKRSKAEAYLADVLACDEALDTDKSNSSLFRPPYGRLTNAQRKALLKNKTIVMWDVLTQDYDQTIDPSIILRKSIAATSKGSIVVFHDNVKAEANLKAVLPAYLRHFEKAGYRFEAL</sequence>
<keyword evidence="5" id="KW-1185">Reference proteome</keyword>
<evidence type="ECO:0000256" key="2">
    <source>
        <dbReference type="ARBA" id="ARBA00022801"/>
    </source>
</evidence>
<dbReference type="OrthoDB" id="9812065at2"/>
<evidence type="ECO:0000313" key="4">
    <source>
        <dbReference type="EMBL" id="KYG76011.1"/>
    </source>
</evidence>
<name>A0A150XBB2_9BACT</name>
<dbReference type="GO" id="GO:0046872">
    <property type="term" value="F:metal ion binding"/>
    <property type="evidence" value="ECO:0007669"/>
    <property type="project" value="UniProtKB-KW"/>
</dbReference>
<dbReference type="CDD" id="cd10917">
    <property type="entry name" value="CE4_NodB_like_6s_7s"/>
    <property type="match status" value="1"/>
</dbReference>
<comment type="caution">
    <text evidence="4">The sequence shown here is derived from an EMBL/GenBank/DDBJ whole genome shotgun (WGS) entry which is preliminary data.</text>
</comment>
<dbReference type="InterPro" id="IPR050248">
    <property type="entry name" value="Polysacc_deacetylase_ArnD"/>
</dbReference>
<dbReference type="Gene3D" id="3.20.20.370">
    <property type="entry name" value="Glycoside hydrolase/deacetylase"/>
    <property type="match status" value="1"/>
</dbReference>
<dbReference type="GO" id="GO:0016020">
    <property type="term" value="C:membrane"/>
    <property type="evidence" value="ECO:0007669"/>
    <property type="project" value="TreeGrafter"/>
</dbReference>
<dbReference type="InterPro" id="IPR002509">
    <property type="entry name" value="NODB_dom"/>
</dbReference>
<organism evidence="4 5">
    <name type="scientific">Roseivirga spongicola</name>
    <dbReference type="NCBI Taxonomy" id="333140"/>
    <lineage>
        <taxon>Bacteria</taxon>
        <taxon>Pseudomonadati</taxon>
        <taxon>Bacteroidota</taxon>
        <taxon>Cytophagia</taxon>
        <taxon>Cytophagales</taxon>
        <taxon>Roseivirgaceae</taxon>
        <taxon>Roseivirga</taxon>
    </lineage>
</organism>
<evidence type="ECO:0000256" key="1">
    <source>
        <dbReference type="ARBA" id="ARBA00022723"/>
    </source>
</evidence>
<gene>
    <name evidence="4" type="ORF">AWW68_09290</name>
</gene>
<feature type="domain" description="NodB homology" evidence="3">
    <location>
        <begin position="26"/>
        <end position="205"/>
    </location>
</feature>
<evidence type="ECO:0000259" key="3">
    <source>
        <dbReference type="PROSITE" id="PS51677"/>
    </source>
</evidence>
<evidence type="ECO:0000313" key="5">
    <source>
        <dbReference type="Proteomes" id="UP000075606"/>
    </source>
</evidence>
<dbReference type="SUPFAM" id="SSF88713">
    <property type="entry name" value="Glycoside hydrolase/deacetylase"/>
    <property type="match status" value="1"/>
</dbReference>
<dbReference type="STRING" id="333140.AWW68_09290"/>
<dbReference type="PANTHER" id="PTHR10587:SF133">
    <property type="entry name" value="CHITIN DEACETYLASE 1-RELATED"/>
    <property type="match status" value="1"/>
</dbReference>
<dbReference type="InterPro" id="IPR011330">
    <property type="entry name" value="Glyco_hydro/deAcase_b/a-brl"/>
</dbReference>
<dbReference type="RefSeq" id="WP_068220329.1">
    <property type="nucleotide sequence ID" value="NZ_LRPC01000012.1"/>
</dbReference>
<dbReference type="Proteomes" id="UP000075606">
    <property type="component" value="Unassembled WGS sequence"/>
</dbReference>
<protein>
    <submittedName>
        <fullName evidence="4">Polysaccharide deacetylase</fullName>
    </submittedName>
</protein>
<dbReference type="Pfam" id="PF01522">
    <property type="entry name" value="Polysacc_deac_1"/>
    <property type="match status" value="1"/>
</dbReference>
<keyword evidence="1" id="KW-0479">Metal-binding</keyword>
<keyword evidence="2" id="KW-0378">Hydrolase</keyword>
<dbReference type="PROSITE" id="PS51677">
    <property type="entry name" value="NODB"/>
    <property type="match status" value="1"/>
</dbReference>
<dbReference type="GO" id="GO:0005975">
    <property type="term" value="P:carbohydrate metabolic process"/>
    <property type="evidence" value="ECO:0007669"/>
    <property type="project" value="InterPro"/>
</dbReference>
<reference evidence="4 5" key="1">
    <citation type="submission" date="2016-01" db="EMBL/GenBank/DDBJ databases">
        <title>Genome sequencing of Roseivirga spongicola UST030701-084.</title>
        <authorList>
            <person name="Selvaratnam C."/>
            <person name="Thevarajoo S."/>
            <person name="Goh K.M."/>
            <person name="Ee R."/>
            <person name="Chan K.-G."/>
            <person name="Chong C.S."/>
        </authorList>
    </citation>
    <scope>NUCLEOTIDE SEQUENCE [LARGE SCALE GENOMIC DNA]</scope>
    <source>
        <strain evidence="4 5">UST030701-084</strain>
    </source>
</reference>
<dbReference type="EMBL" id="LRPC01000012">
    <property type="protein sequence ID" value="KYG76011.1"/>
    <property type="molecule type" value="Genomic_DNA"/>
</dbReference>
<dbReference type="PANTHER" id="PTHR10587">
    <property type="entry name" value="GLYCOSYL TRANSFERASE-RELATED"/>
    <property type="match status" value="1"/>
</dbReference>
<accession>A0A150XBB2</accession>
<proteinExistence type="predicted"/>
<dbReference type="GO" id="GO:0016810">
    <property type="term" value="F:hydrolase activity, acting on carbon-nitrogen (but not peptide) bonds"/>
    <property type="evidence" value="ECO:0007669"/>
    <property type="project" value="InterPro"/>
</dbReference>